<evidence type="ECO:0000256" key="1">
    <source>
        <dbReference type="ARBA" id="ARBA00004418"/>
    </source>
</evidence>
<evidence type="ECO:0000256" key="3">
    <source>
        <dbReference type="ARBA" id="ARBA00014754"/>
    </source>
</evidence>
<keyword evidence="9" id="KW-0969">Cilium</keyword>
<accession>A0AAI8ESQ0</accession>
<dbReference type="Gene3D" id="2.30.30.760">
    <property type="match status" value="1"/>
</dbReference>
<dbReference type="AlphaFoldDB" id="A0AAI8ESQ0"/>
<evidence type="ECO:0000313" key="9">
    <source>
        <dbReference type="EMBL" id="AAM36850.1"/>
    </source>
</evidence>
<sequence length="312" mass="32946">MGNRKGIRTSRSEPEAKGRALTSLRCSLSKSHSSNEGRPRPSPPDRFPLPASRFPIPASRFPLPDSRFPIPDSRFPIPDSQTGTPLASQLPSSSGSGPMRLLLLVILLAAAPAWAQSYQSVDSIRAAALATVGPDAEAEATLDPGLRMPACPVALQAQPTGTNTVEVACPQPAGWRLFVPLKVRRNQDVLVLRRGIGAGETISLADISIEKRDAARIVGAVLADPVAAVGKTARRILPAGSLLSANDLVTQRLVRRGDTVPLVSRNGGLEVRMTGRALSDAGENERVSVENSSSRRVVQGIVEASGTVVVSR</sequence>
<dbReference type="InterPro" id="IPR039246">
    <property type="entry name" value="Flagellar_FlgA"/>
</dbReference>
<feature type="domain" description="SAF" evidence="8">
    <location>
        <begin position="187"/>
        <end position="249"/>
    </location>
</feature>
<comment type="function">
    <text evidence="6">Involved in the assembly process of the P-ring formation. It may associate with FlgF on the rod constituting a structure essential for the P-ring assembly or may act as a modulator protein for the P-ring assembly.</text>
</comment>
<gene>
    <name evidence="9" type="primary">flgA</name>
    <name evidence="9" type="ordered locus">XAC1988</name>
</gene>
<name>A0AAI8ESQ0_XANAC</name>
<evidence type="ECO:0000256" key="7">
    <source>
        <dbReference type="SAM" id="MobiDB-lite"/>
    </source>
</evidence>
<comment type="similarity">
    <text evidence="2">Belongs to the FlgA family.</text>
</comment>
<dbReference type="NCBIfam" id="TIGR03170">
    <property type="entry name" value="flgA_cterm"/>
    <property type="match status" value="1"/>
</dbReference>
<dbReference type="PANTHER" id="PTHR36307:SF1">
    <property type="entry name" value="FLAGELLA BASAL BODY P-RING FORMATION PROTEIN FLGA"/>
    <property type="match status" value="1"/>
</dbReference>
<feature type="compositionally biased region" description="Low complexity" evidence="7">
    <location>
        <begin position="23"/>
        <end position="32"/>
    </location>
</feature>
<dbReference type="InterPro" id="IPR013974">
    <property type="entry name" value="SAF"/>
</dbReference>
<dbReference type="InterPro" id="IPR017585">
    <property type="entry name" value="SAF_FlgA"/>
</dbReference>
<dbReference type="Gene3D" id="3.90.1210.10">
    <property type="entry name" value="Antifreeze-like/N-acetylneuraminic acid synthase C-terminal domain"/>
    <property type="match status" value="1"/>
</dbReference>
<evidence type="ECO:0000256" key="4">
    <source>
        <dbReference type="ARBA" id="ARBA00022729"/>
    </source>
</evidence>
<evidence type="ECO:0000313" key="10">
    <source>
        <dbReference type="Proteomes" id="UP000000576"/>
    </source>
</evidence>
<feature type="region of interest" description="Disordered" evidence="7">
    <location>
        <begin position="1"/>
        <end position="93"/>
    </location>
</feature>
<feature type="compositionally biased region" description="Polar residues" evidence="7">
    <location>
        <begin position="79"/>
        <end position="93"/>
    </location>
</feature>
<comment type="subcellular location">
    <subcellularLocation>
        <location evidence="1">Periplasm</location>
    </subcellularLocation>
</comment>
<dbReference type="Proteomes" id="UP000000576">
    <property type="component" value="Chromosome"/>
</dbReference>
<keyword evidence="9" id="KW-0966">Cell projection</keyword>
<dbReference type="InterPro" id="IPR041231">
    <property type="entry name" value="FlgA_N"/>
</dbReference>
<dbReference type="SMART" id="SM00858">
    <property type="entry name" value="SAF"/>
    <property type="match status" value="1"/>
</dbReference>
<dbReference type="KEGG" id="xac:XAC1988"/>
<evidence type="ECO:0000259" key="8">
    <source>
        <dbReference type="SMART" id="SM00858"/>
    </source>
</evidence>
<proteinExistence type="inferred from homology"/>
<keyword evidence="4" id="KW-0732">Signal</keyword>
<dbReference type="PANTHER" id="PTHR36307">
    <property type="entry name" value="FLAGELLA BASAL BODY P-RING FORMATION PROTEIN FLGA"/>
    <property type="match status" value="1"/>
</dbReference>
<dbReference type="Pfam" id="PF17656">
    <property type="entry name" value="ChapFlgA_N"/>
    <property type="match status" value="1"/>
</dbReference>
<dbReference type="GO" id="GO:0042597">
    <property type="term" value="C:periplasmic space"/>
    <property type="evidence" value="ECO:0007669"/>
    <property type="project" value="UniProtKB-SubCell"/>
</dbReference>
<dbReference type="EMBL" id="AE008923">
    <property type="protein sequence ID" value="AAM36850.1"/>
    <property type="molecule type" value="Genomic_DNA"/>
</dbReference>
<protein>
    <recommendedName>
        <fullName evidence="3">Flagella basal body P-ring formation protein FlgA</fullName>
    </recommendedName>
</protein>
<dbReference type="Pfam" id="PF13144">
    <property type="entry name" value="ChapFlgA"/>
    <property type="match status" value="1"/>
</dbReference>
<evidence type="ECO:0000256" key="2">
    <source>
        <dbReference type="ARBA" id="ARBA00010474"/>
    </source>
</evidence>
<keyword evidence="5" id="KW-0574">Periplasm</keyword>
<evidence type="ECO:0000256" key="5">
    <source>
        <dbReference type="ARBA" id="ARBA00022764"/>
    </source>
</evidence>
<dbReference type="GO" id="GO:0044780">
    <property type="term" value="P:bacterial-type flagellum assembly"/>
    <property type="evidence" value="ECO:0007669"/>
    <property type="project" value="InterPro"/>
</dbReference>
<keyword evidence="9" id="KW-0282">Flagellum</keyword>
<evidence type="ECO:0000256" key="6">
    <source>
        <dbReference type="ARBA" id="ARBA00025643"/>
    </source>
</evidence>
<reference evidence="9 10" key="1">
    <citation type="journal article" date="2002" name="Nature">
        <title>Comparison of the genomes of two Xanthomonas pathogens with differing host specificities.</title>
        <authorList>
            <person name="da Silva A.C."/>
            <person name="Ferro J.A."/>
            <person name="Reinach F.C."/>
            <person name="Farah C.S."/>
            <person name="Furlan L.R."/>
            <person name="Quaggio R.B."/>
            <person name="Monteiro-Vitorello C.B."/>
            <person name="Van Sluys M.A."/>
            <person name="Almeida N.F."/>
            <person name="Alves L.M."/>
            <person name="do Amaral A.M."/>
            <person name="Bertolini M.C."/>
            <person name="Camargo L.E."/>
            <person name="Camarotte G."/>
            <person name="Cannavan F."/>
            <person name="Cardozo J."/>
            <person name="Chambergo F."/>
            <person name="Ciapina L.P."/>
            <person name="Cicarelli R.M."/>
            <person name="Coutinho L.L."/>
            <person name="Cursino-Santos J.R."/>
            <person name="El-Dorry H."/>
            <person name="Faria J.B."/>
            <person name="Ferreira A.J."/>
            <person name="Ferreira R.C."/>
            <person name="Ferro M.I."/>
            <person name="Formighieri E.F."/>
            <person name="Franco M.C."/>
            <person name="Greggio C.C."/>
            <person name="Gruber A."/>
            <person name="Katsuyama A.M."/>
            <person name="Kishi L.T."/>
            <person name="Leite R.P."/>
            <person name="Lemos E.G."/>
            <person name="Lemos M.V."/>
            <person name="Locali E.C."/>
            <person name="Machado M.A."/>
            <person name="Madeira A.M."/>
            <person name="Martinez-Rossi N.M."/>
            <person name="Martins E.C."/>
            <person name="Meidanis J."/>
            <person name="Menck C.F."/>
            <person name="Miyaki C.Y."/>
            <person name="Moon D.H."/>
            <person name="Moreira L.M."/>
            <person name="Novo M.T."/>
            <person name="Okura V.K."/>
            <person name="Oliveira M.C."/>
            <person name="Oliveira V.R."/>
            <person name="Pereira H.A."/>
            <person name="Rossi A."/>
            <person name="Sena J.A."/>
            <person name="Silva C."/>
            <person name="de Souza R.F."/>
            <person name="Spinola L.A."/>
            <person name="Takita M.A."/>
            <person name="Tamura R.E."/>
            <person name="Teixeira E.C."/>
            <person name="Tezza R.I."/>
            <person name="Trindade dos Santos M."/>
            <person name="Truffi D."/>
            <person name="Tsai S.M."/>
            <person name="White F.F."/>
            <person name="Setubal J.C."/>
            <person name="Kitajima J.P."/>
        </authorList>
    </citation>
    <scope>NUCLEOTIDE SEQUENCE [LARGE SCALE GENOMIC DNA]</scope>
    <source>
        <strain evidence="9 10">306</strain>
    </source>
</reference>
<organism evidence="9 10">
    <name type="scientific">Xanthomonas axonopodis pv. citri (strain 306)</name>
    <dbReference type="NCBI Taxonomy" id="190486"/>
    <lineage>
        <taxon>Bacteria</taxon>
        <taxon>Pseudomonadati</taxon>
        <taxon>Pseudomonadota</taxon>
        <taxon>Gammaproteobacteria</taxon>
        <taxon>Lysobacterales</taxon>
        <taxon>Lysobacteraceae</taxon>
        <taxon>Xanthomonas</taxon>
    </lineage>
</organism>
<dbReference type="CDD" id="cd11614">
    <property type="entry name" value="SAF_CpaB_FlgA_like"/>
    <property type="match status" value="1"/>
</dbReference>